<dbReference type="EnsemblMetazoa" id="RPRC010379-RA">
    <property type="protein sequence ID" value="RPRC010379-PA"/>
    <property type="gene ID" value="RPRC010379"/>
</dbReference>
<dbReference type="InParanoid" id="T1I259"/>
<dbReference type="AlphaFoldDB" id="T1I259"/>
<dbReference type="Pfam" id="PF08393">
    <property type="entry name" value="DHC_N2"/>
    <property type="match status" value="1"/>
</dbReference>
<keyword evidence="3" id="KW-1185">Reference proteome</keyword>
<feature type="domain" description="Dynein heavy chain linker" evidence="1">
    <location>
        <begin position="4"/>
        <end position="172"/>
    </location>
</feature>
<accession>T1I259</accession>
<dbReference type="Proteomes" id="UP000015103">
    <property type="component" value="Unassembled WGS sequence"/>
</dbReference>
<dbReference type="OMA" id="FAHEWSV"/>
<evidence type="ECO:0000313" key="3">
    <source>
        <dbReference type="Proteomes" id="UP000015103"/>
    </source>
</evidence>
<dbReference type="STRING" id="13249.T1I259"/>
<dbReference type="eggNOG" id="KOG3595">
    <property type="taxonomic scope" value="Eukaryota"/>
</dbReference>
<dbReference type="VEuPathDB" id="VectorBase:RPRC010379"/>
<organism evidence="2 3">
    <name type="scientific">Rhodnius prolixus</name>
    <name type="common">Triatomid bug</name>
    <dbReference type="NCBI Taxonomy" id="13249"/>
    <lineage>
        <taxon>Eukaryota</taxon>
        <taxon>Metazoa</taxon>
        <taxon>Ecdysozoa</taxon>
        <taxon>Arthropoda</taxon>
        <taxon>Hexapoda</taxon>
        <taxon>Insecta</taxon>
        <taxon>Pterygota</taxon>
        <taxon>Neoptera</taxon>
        <taxon>Paraneoptera</taxon>
        <taxon>Hemiptera</taxon>
        <taxon>Heteroptera</taxon>
        <taxon>Panheteroptera</taxon>
        <taxon>Cimicomorpha</taxon>
        <taxon>Reduviidae</taxon>
        <taxon>Triatominae</taxon>
        <taxon>Rhodnius</taxon>
    </lineage>
</organism>
<sequence length="177" mass="20593">SIVSPFIKLILFAHEWSVSYNSWINGPLVDISADEVNDKLEYFLKNIDAFNRFYKNVCKQQVADNYPKRFKGYVDDPDSTLWPAPVKLISKVTKKMMEIKVYNSVTLVEAILRILVARRHCLPVFAAVCSPALQRRHWEDMTAIVGFQISPSVPKSLREFLELGIEQYIERITVRWR</sequence>
<name>T1I259_RHOPR</name>
<dbReference type="HOGENOM" id="CLU_1521572_0_0_1"/>
<protein>
    <submittedName>
        <fullName evidence="2">DHC_N2 domain-containing protein</fullName>
    </submittedName>
</protein>
<dbReference type="InterPro" id="IPR013602">
    <property type="entry name" value="Dynein_heavy_linker"/>
</dbReference>
<dbReference type="EMBL" id="ACPB03021607">
    <property type="status" value="NOT_ANNOTATED_CDS"/>
    <property type="molecule type" value="Genomic_DNA"/>
</dbReference>
<evidence type="ECO:0000259" key="1">
    <source>
        <dbReference type="Pfam" id="PF08393"/>
    </source>
</evidence>
<evidence type="ECO:0000313" key="2">
    <source>
        <dbReference type="EnsemblMetazoa" id="RPRC010379-PA"/>
    </source>
</evidence>
<reference evidence="2" key="1">
    <citation type="submission" date="2015-05" db="UniProtKB">
        <authorList>
            <consortium name="EnsemblMetazoa"/>
        </authorList>
    </citation>
    <scope>IDENTIFICATION</scope>
</reference>
<proteinExistence type="predicted"/>